<evidence type="ECO:0000313" key="2">
    <source>
        <dbReference type="Proteomes" id="UP000324222"/>
    </source>
</evidence>
<proteinExistence type="predicted"/>
<dbReference type="AlphaFoldDB" id="A0A5B7H5R9"/>
<organism evidence="1 2">
    <name type="scientific">Portunus trituberculatus</name>
    <name type="common">Swimming crab</name>
    <name type="synonym">Neptunus trituberculatus</name>
    <dbReference type="NCBI Taxonomy" id="210409"/>
    <lineage>
        <taxon>Eukaryota</taxon>
        <taxon>Metazoa</taxon>
        <taxon>Ecdysozoa</taxon>
        <taxon>Arthropoda</taxon>
        <taxon>Crustacea</taxon>
        <taxon>Multicrustacea</taxon>
        <taxon>Malacostraca</taxon>
        <taxon>Eumalacostraca</taxon>
        <taxon>Eucarida</taxon>
        <taxon>Decapoda</taxon>
        <taxon>Pleocyemata</taxon>
        <taxon>Brachyura</taxon>
        <taxon>Eubrachyura</taxon>
        <taxon>Portunoidea</taxon>
        <taxon>Portunidae</taxon>
        <taxon>Portuninae</taxon>
        <taxon>Portunus</taxon>
    </lineage>
</organism>
<keyword evidence="2" id="KW-1185">Reference proteome</keyword>
<reference evidence="1 2" key="1">
    <citation type="submission" date="2019-05" db="EMBL/GenBank/DDBJ databases">
        <title>Another draft genome of Portunus trituberculatus and its Hox gene families provides insights of decapod evolution.</title>
        <authorList>
            <person name="Jeong J.-H."/>
            <person name="Song I."/>
            <person name="Kim S."/>
            <person name="Choi T."/>
            <person name="Kim D."/>
            <person name="Ryu S."/>
            <person name="Kim W."/>
        </authorList>
    </citation>
    <scope>NUCLEOTIDE SEQUENCE [LARGE SCALE GENOMIC DNA]</scope>
    <source>
        <tissue evidence="1">Muscle</tissue>
    </source>
</reference>
<sequence>MSQQYIRKLEWGNYCTNRSREEFAPQLNYRRRESLREPQIVVHSAVGSLVKSSHSSPPCRSGWKVNISSALLVIATFIVEKEVIYSVNKFCLEKAKGAPIIDFSKAIARTARATNFSEITVRRICSDINQACETQPAFSSPQKSL</sequence>
<dbReference type="EMBL" id="VSRR010022448">
    <property type="protein sequence ID" value="MPC64697.1"/>
    <property type="molecule type" value="Genomic_DNA"/>
</dbReference>
<dbReference type="Proteomes" id="UP000324222">
    <property type="component" value="Unassembled WGS sequence"/>
</dbReference>
<protein>
    <submittedName>
        <fullName evidence="1">Uncharacterized protein</fullName>
    </submittedName>
</protein>
<gene>
    <name evidence="1" type="ORF">E2C01_058818</name>
</gene>
<comment type="caution">
    <text evidence="1">The sequence shown here is derived from an EMBL/GenBank/DDBJ whole genome shotgun (WGS) entry which is preliminary data.</text>
</comment>
<evidence type="ECO:0000313" key="1">
    <source>
        <dbReference type="EMBL" id="MPC64697.1"/>
    </source>
</evidence>
<accession>A0A5B7H5R9</accession>
<name>A0A5B7H5R9_PORTR</name>